<dbReference type="Proteomes" id="UP000435837">
    <property type="component" value="Unassembled WGS sequence"/>
</dbReference>
<name>A0A640SKG2_9ACTN</name>
<dbReference type="AlphaFoldDB" id="A0A640SKG2"/>
<sequence>MATTSIFTVSSRQLPNGRSQHLHCPSRAHDTADPNRKHFGPKEPMPHHRADLSSFAASVAARLPGTWTSEYHQHAAYRDQFPLGEEVWDNGLAYWALSEFVLRHHALLNGPAGQQLCVIDRPLHRHQFLVAPLRDENLKPHHFDGVGEPNGIKVASDPLRAAAAVTRRLLPHYRCALLDVRRNALEQPEPPLLHAPPEADQLVTLFWYEDGVLGTPYASVPEEARIHLYAHGFQYHPHRAAFLLPTAYGVDGRALRIQAVAHQLATQGIGVNLRHAAPAANQVPPAPPTTAPATASGKPRTTARR</sequence>
<feature type="region of interest" description="Disordered" evidence="1">
    <location>
        <begin position="279"/>
        <end position="305"/>
    </location>
</feature>
<feature type="compositionally biased region" description="Polar residues" evidence="1">
    <location>
        <begin position="1"/>
        <end position="19"/>
    </location>
</feature>
<proteinExistence type="predicted"/>
<accession>A0A640SKG2</accession>
<gene>
    <name evidence="2" type="ORF">Scani_78560</name>
</gene>
<evidence type="ECO:0000313" key="3">
    <source>
        <dbReference type="Proteomes" id="UP000435837"/>
    </source>
</evidence>
<feature type="region of interest" description="Disordered" evidence="1">
    <location>
        <begin position="1"/>
        <end position="48"/>
    </location>
</feature>
<dbReference type="EMBL" id="BLIN01000007">
    <property type="protein sequence ID" value="GFE11588.1"/>
    <property type="molecule type" value="Genomic_DNA"/>
</dbReference>
<feature type="compositionally biased region" description="Basic and acidic residues" evidence="1">
    <location>
        <begin position="27"/>
        <end position="48"/>
    </location>
</feature>
<evidence type="ECO:0000313" key="2">
    <source>
        <dbReference type="EMBL" id="GFE11588.1"/>
    </source>
</evidence>
<evidence type="ECO:0000256" key="1">
    <source>
        <dbReference type="SAM" id="MobiDB-lite"/>
    </source>
</evidence>
<reference evidence="2 3" key="1">
    <citation type="submission" date="2019-12" db="EMBL/GenBank/DDBJ databases">
        <title>Whole genome shotgun sequence of Streptomyces caniferus NBRC 15389.</title>
        <authorList>
            <person name="Ichikawa N."/>
            <person name="Kimura A."/>
            <person name="Kitahashi Y."/>
            <person name="Komaki H."/>
            <person name="Tamura T."/>
        </authorList>
    </citation>
    <scope>NUCLEOTIDE SEQUENCE [LARGE SCALE GENOMIC DNA]</scope>
    <source>
        <strain evidence="2 3">NBRC 15389</strain>
    </source>
</reference>
<comment type="caution">
    <text evidence="2">The sequence shown here is derived from an EMBL/GenBank/DDBJ whole genome shotgun (WGS) entry which is preliminary data.</text>
</comment>
<organism evidence="2 3">
    <name type="scientific">Streptomyces caniferus</name>
    <dbReference type="NCBI Taxonomy" id="285557"/>
    <lineage>
        <taxon>Bacteria</taxon>
        <taxon>Bacillati</taxon>
        <taxon>Actinomycetota</taxon>
        <taxon>Actinomycetes</taxon>
        <taxon>Kitasatosporales</taxon>
        <taxon>Streptomycetaceae</taxon>
        <taxon>Streptomyces</taxon>
    </lineage>
</organism>
<protein>
    <submittedName>
        <fullName evidence="2">Uncharacterized protein</fullName>
    </submittedName>
</protein>